<reference evidence="1 2" key="1">
    <citation type="submission" date="2019-03" db="EMBL/GenBank/DDBJ databases">
        <title>Draft genome sequence of Xylaria hypoxylon DSM 108379, a ubiquitous saprotrophic-parasitic fungi on hardwood.</title>
        <authorList>
            <person name="Buettner E."/>
            <person name="Leonhardt S."/>
            <person name="Gebauer A.M."/>
            <person name="Liers C."/>
            <person name="Hofrichter M."/>
            <person name="Kellner H."/>
        </authorList>
    </citation>
    <scope>NUCLEOTIDE SEQUENCE [LARGE SCALE GENOMIC DNA]</scope>
    <source>
        <strain evidence="1 2">DSM 108379</strain>
    </source>
</reference>
<dbReference type="PANTHER" id="PTHR14097:SF8">
    <property type="entry name" value="NAD(P)-BINDING DOMAIN-CONTAINING PROTEIN"/>
    <property type="match status" value="1"/>
</dbReference>
<sequence length="254" mass="27595">MHLILTGATGLVGSAVLDTMIKMKDVTKISILSRRPVAMAEDAKDPRINVIIHQDFAKYDSAVLNQLKGARGCVWALGISQTQVTKDEYIKITKDYALAAGEAFQELAHENEPFNFVYVSGHGATTEPGRFTLIFGRVKGETELALAALRKKNPLMHTSSARPAAVDGSAHEAIQKYLPTAPLVYRVLAPLLNAPIRIGMPGLHSPTQPLGRFLTEMAMGKYPVTSTAPDISMIGEFPMLENTAIRRLVGLDSK</sequence>
<dbReference type="OrthoDB" id="9975943at2759"/>
<accession>A0A4Z0YVQ8</accession>
<evidence type="ECO:0008006" key="3">
    <source>
        <dbReference type="Google" id="ProtNLM"/>
    </source>
</evidence>
<protein>
    <recommendedName>
        <fullName evidence="3">NAD(P)-binding domain-containing protein</fullName>
    </recommendedName>
</protein>
<dbReference type="EMBL" id="SKBN01000125">
    <property type="protein sequence ID" value="TGJ82513.1"/>
    <property type="molecule type" value="Genomic_DNA"/>
</dbReference>
<comment type="caution">
    <text evidence="1">The sequence shown here is derived from an EMBL/GenBank/DDBJ whole genome shotgun (WGS) entry which is preliminary data.</text>
</comment>
<name>A0A4Z0YVQ8_9PEZI</name>
<dbReference type="PANTHER" id="PTHR14097">
    <property type="entry name" value="OXIDOREDUCTASE HTATIP2"/>
    <property type="match status" value="1"/>
</dbReference>
<evidence type="ECO:0000313" key="2">
    <source>
        <dbReference type="Proteomes" id="UP000297716"/>
    </source>
</evidence>
<gene>
    <name evidence="1" type="ORF">E0Z10_g6240</name>
</gene>
<dbReference type="Gene3D" id="3.40.50.720">
    <property type="entry name" value="NAD(P)-binding Rossmann-like Domain"/>
    <property type="match status" value="1"/>
</dbReference>
<dbReference type="AlphaFoldDB" id="A0A4Z0YVQ8"/>
<dbReference type="STRING" id="37992.A0A4Z0YVQ8"/>
<organism evidence="1 2">
    <name type="scientific">Xylaria hypoxylon</name>
    <dbReference type="NCBI Taxonomy" id="37992"/>
    <lineage>
        <taxon>Eukaryota</taxon>
        <taxon>Fungi</taxon>
        <taxon>Dikarya</taxon>
        <taxon>Ascomycota</taxon>
        <taxon>Pezizomycotina</taxon>
        <taxon>Sordariomycetes</taxon>
        <taxon>Xylariomycetidae</taxon>
        <taxon>Xylariales</taxon>
        <taxon>Xylariaceae</taxon>
        <taxon>Xylaria</taxon>
    </lineage>
</organism>
<evidence type="ECO:0000313" key="1">
    <source>
        <dbReference type="EMBL" id="TGJ82513.1"/>
    </source>
</evidence>
<keyword evidence="2" id="KW-1185">Reference proteome</keyword>
<dbReference type="Proteomes" id="UP000297716">
    <property type="component" value="Unassembled WGS sequence"/>
</dbReference>
<dbReference type="SUPFAM" id="SSF51735">
    <property type="entry name" value="NAD(P)-binding Rossmann-fold domains"/>
    <property type="match status" value="1"/>
</dbReference>
<proteinExistence type="predicted"/>
<dbReference type="InterPro" id="IPR036291">
    <property type="entry name" value="NAD(P)-bd_dom_sf"/>
</dbReference>